<reference evidence="1" key="1">
    <citation type="submission" date="2023-10" db="EMBL/GenBank/DDBJ databases">
        <authorList>
            <person name="Robby Concha-Eloko"/>
            <person name="Pilar Barberan- Martinez"/>
            <person name="Rafael Sanjuan"/>
            <person name="Pilar Domingo-Calap"/>
        </authorList>
    </citation>
    <scope>NUCLEOTIDE SEQUENCE</scope>
</reference>
<sequence length="356" mass="39587">MSNVVINNYTNDYKLNLRLLKQILEQHRPSYAPVPWFHKLLDPRIPEGASKVVDTYGNIFVLVGDSEQSDVAFTSHLDTVARLNSKPPKLGVTANGVVYVKNPDVADCLGADCGAGIYLMLEMLEAGIHGRYCFFLDEEVGCQGSGASKQDQTGFWTGVKAMISFDRRGDGIITKQRFSQCCSDTFALELAKRLGRGPEHLQSGVYTDSAEFTGIIPECTNVGVGYNFEHTPDETLDLNILGAVLQRCLDPWTFRDLPIVRDPTVAVDPWGIQCSAASAQQYPFDLPEQEDPDLLLAFREVSHLSKQQLMQWVVDNPAKAAEYIMVYSDYGFKQELIELGSRVVEDWGGYNNIIEG</sequence>
<accession>A0AAD2GSR2</accession>
<evidence type="ECO:0000313" key="1">
    <source>
        <dbReference type="EMBL" id="CAK1344511.1"/>
    </source>
</evidence>
<proteinExistence type="predicted"/>
<name>A0AAD2GSR2_9CAUD</name>
<evidence type="ECO:0000313" key="2">
    <source>
        <dbReference type="Proteomes" id="UP001296009"/>
    </source>
</evidence>
<organism evidence="1 2">
    <name type="scientific">Klebsiella phage vB_Ko_K66PH128C1</name>
    <dbReference type="NCBI Taxonomy" id="3071610"/>
    <lineage>
        <taxon>Viruses</taxon>
        <taxon>Duplodnaviria</taxon>
        <taxon>Heunggongvirae</taxon>
        <taxon>Uroviricota</taxon>
        <taxon>Caudoviricetes</taxon>
        <taxon>Autographivirales</taxon>
        <taxon>Autoscriptoviridae</taxon>
        <taxon>Slopekvirinae</taxon>
        <taxon>Drulisvirus</taxon>
        <taxon>Drulisvirus K66PH128C1</taxon>
    </lineage>
</organism>
<dbReference type="Proteomes" id="UP001296009">
    <property type="component" value="Chromosome"/>
</dbReference>
<dbReference type="Gene3D" id="3.40.630.10">
    <property type="entry name" value="Zn peptidases"/>
    <property type="match status" value="1"/>
</dbReference>
<dbReference type="SUPFAM" id="SSF53187">
    <property type="entry name" value="Zn-dependent exopeptidases"/>
    <property type="match status" value="1"/>
</dbReference>
<gene>
    <name evidence="1" type="ORF">K66PH128C1_LOCUS20</name>
</gene>
<keyword evidence="2" id="KW-1185">Reference proteome</keyword>
<protein>
    <submittedName>
        <fullName evidence="1">Peptidase</fullName>
    </submittedName>
</protein>
<dbReference type="EMBL" id="OY757062">
    <property type="protein sequence ID" value="CAK1344511.1"/>
    <property type="molecule type" value="Genomic_DNA"/>
</dbReference>